<dbReference type="EMBL" id="JBHTMK010000055">
    <property type="protein sequence ID" value="MFD1372346.1"/>
    <property type="molecule type" value="Genomic_DNA"/>
</dbReference>
<feature type="compositionally biased region" description="Polar residues" evidence="3">
    <location>
        <begin position="105"/>
        <end position="117"/>
    </location>
</feature>
<gene>
    <name evidence="6" type="ORF">ACFQ5G_44080</name>
</gene>
<dbReference type="PANTHER" id="PTHR45982">
    <property type="entry name" value="REGULATOR OF CHROMOSOME CONDENSATION"/>
    <property type="match status" value="1"/>
</dbReference>
<evidence type="ECO:0000256" key="1">
    <source>
        <dbReference type="ARBA" id="ARBA00023295"/>
    </source>
</evidence>
<dbReference type="SMART" id="SM00060">
    <property type="entry name" value="FN3"/>
    <property type="match status" value="7"/>
</dbReference>
<feature type="domain" description="Fibronectin type-III" evidence="5">
    <location>
        <begin position="120"/>
        <end position="208"/>
    </location>
</feature>
<feature type="chain" id="PRO_5047187222" description="Fibronectin type-III domain-containing protein" evidence="4">
    <location>
        <begin position="33"/>
        <end position="1333"/>
    </location>
</feature>
<protein>
    <recommendedName>
        <fullName evidence="5">Fibronectin type-III domain-containing protein</fullName>
    </recommendedName>
</protein>
<keyword evidence="1" id="KW-0326">Glycosidase</keyword>
<keyword evidence="2" id="KW-0624">Polysaccharide degradation</keyword>
<accession>A0ABW4ANZ5</accession>
<keyword evidence="7" id="KW-1185">Reference proteome</keyword>
<dbReference type="InterPro" id="IPR051553">
    <property type="entry name" value="Ran_GTPase-activating"/>
</dbReference>
<dbReference type="Gene3D" id="2.130.10.30">
    <property type="entry name" value="Regulator of chromosome condensation 1/beta-lactamase-inhibitor protein II"/>
    <property type="match status" value="3"/>
</dbReference>
<evidence type="ECO:0000313" key="7">
    <source>
        <dbReference type="Proteomes" id="UP001597183"/>
    </source>
</evidence>
<dbReference type="Gene3D" id="2.60.40.10">
    <property type="entry name" value="Immunoglobulins"/>
    <property type="match status" value="7"/>
</dbReference>
<dbReference type="Pfam" id="PF00415">
    <property type="entry name" value="RCC1"/>
    <property type="match status" value="2"/>
</dbReference>
<dbReference type="InterPro" id="IPR013783">
    <property type="entry name" value="Ig-like_fold"/>
</dbReference>
<evidence type="ECO:0000259" key="5">
    <source>
        <dbReference type="PROSITE" id="PS50853"/>
    </source>
</evidence>
<dbReference type="PANTHER" id="PTHR45982:SF1">
    <property type="entry name" value="REGULATOR OF CHROMOSOME CONDENSATION"/>
    <property type="match status" value="1"/>
</dbReference>
<comment type="caution">
    <text evidence="6">The sequence shown here is derived from an EMBL/GenBank/DDBJ whole genome shotgun (WGS) entry which is preliminary data.</text>
</comment>
<dbReference type="PRINTS" id="PR00633">
    <property type="entry name" value="RCCNDNSATION"/>
</dbReference>
<keyword evidence="2" id="KW-0119">Carbohydrate metabolism</keyword>
<dbReference type="PROSITE" id="PS50012">
    <property type="entry name" value="RCC1_3"/>
    <property type="match status" value="4"/>
</dbReference>
<feature type="signal peptide" evidence="4">
    <location>
        <begin position="1"/>
        <end position="32"/>
    </location>
</feature>
<dbReference type="PROSITE" id="PS50853">
    <property type="entry name" value="FN3"/>
    <property type="match status" value="3"/>
</dbReference>
<evidence type="ECO:0000313" key="6">
    <source>
        <dbReference type="EMBL" id="MFD1372346.1"/>
    </source>
</evidence>
<dbReference type="InterPro" id="IPR003961">
    <property type="entry name" value="FN3_dom"/>
</dbReference>
<feature type="domain" description="Fibronectin type-III" evidence="5">
    <location>
        <begin position="296"/>
        <end position="380"/>
    </location>
</feature>
<dbReference type="InterPro" id="IPR000408">
    <property type="entry name" value="Reg_chr_condens"/>
</dbReference>
<evidence type="ECO:0000256" key="2">
    <source>
        <dbReference type="ARBA" id="ARBA00023326"/>
    </source>
</evidence>
<dbReference type="RefSeq" id="WP_317796221.1">
    <property type="nucleotide sequence ID" value="NZ_AP028461.1"/>
</dbReference>
<feature type="domain" description="Fibronectin type-III" evidence="5">
    <location>
        <begin position="465"/>
        <end position="551"/>
    </location>
</feature>
<organism evidence="6 7">
    <name type="scientific">Actinoplanes sichuanensis</name>
    <dbReference type="NCBI Taxonomy" id="512349"/>
    <lineage>
        <taxon>Bacteria</taxon>
        <taxon>Bacillati</taxon>
        <taxon>Actinomycetota</taxon>
        <taxon>Actinomycetes</taxon>
        <taxon>Micromonosporales</taxon>
        <taxon>Micromonosporaceae</taxon>
        <taxon>Actinoplanes</taxon>
    </lineage>
</organism>
<dbReference type="InterPro" id="IPR036116">
    <property type="entry name" value="FN3_sf"/>
</dbReference>
<keyword evidence="4" id="KW-0732">Signal</keyword>
<dbReference type="Pfam" id="PF13540">
    <property type="entry name" value="RCC1_2"/>
    <property type="match status" value="2"/>
</dbReference>
<dbReference type="InterPro" id="IPR009091">
    <property type="entry name" value="RCC1/BLIP-II"/>
</dbReference>
<dbReference type="SUPFAM" id="SSF49265">
    <property type="entry name" value="Fibronectin type III"/>
    <property type="match status" value="3"/>
</dbReference>
<feature type="region of interest" description="Disordered" evidence="3">
    <location>
        <begin position="104"/>
        <end position="123"/>
    </location>
</feature>
<name>A0ABW4ANZ5_9ACTN</name>
<evidence type="ECO:0000256" key="4">
    <source>
        <dbReference type="SAM" id="SignalP"/>
    </source>
</evidence>
<evidence type="ECO:0000256" key="3">
    <source>
        <dbReference type="SAM" id="MobiDB-lite"/>
    </source>
</evidence>
<keyword evidence="1" id="KW-0378">Hydrolase</keyword>
<reference evidence="7" key="1">
    <citation type="journal article" date="2019" name="Int. J. Syst. Evol. Microbiol.">
        <title>The Global Catalogue of Microorganisms (GCM) 10K type strain sequencing project: providing services to taxonomists for standard genome sequencing and annotation.</title>
        <authorList>
            <consortium name="The Broad Institute Genomics Platform"/>
            <consortium name="The Broad Institute Genome Sequencing Center for Infectious Disease"/>
            <person name="Wu L."/>
            <person name="Ma J."/>
        </authorList>
    </citation>
    <scope>NUCLEOTIDE SEQUENCE [LARGE SCALE GENOMIC DNA]</scope>
    <source>
        <strain evidence="7">CCM 7526</strain>
    </source>
</reference>
<dbReference type="Proteomes" id="UP001597183">
    <property type="component" value="Unassembled WGS sequence"/>
</dbReference>
<dbReference type="SUPFAM" id="SSF50985">
    <property type="entry name" value="RCC1/BLIP-II"/>
    <property type="match status" value="3"/>
</dbReference>
<sequence length="1333" mass="134988">MPLIRAGYRRPAAYLLILILAAVFGVAAQALAAAGIAPPTNFTAVAGDGRVTLTWTRAAGSAGVDIIRNGAVFAKQVPGGKWTTEVVRNGATYKFALRSVDAKGNRSTKSATKTVTPQAPPPALNGVAVRNQNGQVTLTWQQPKNTIAATVQARVDGVPAGSAKASATTLTVGNLVNDKSYLISLAAVNRNGSAGKAVQVTAIPTEEDQRSPFGLVATAGAGRVDLSWQPVPGAQRYHVYRNGEMISTVAAPTVKATDTGLTDNVTYKYQVRVMVSGQLSGPSPIKVATPMAIPAAPGPVTAQPRDGAVLLSWPEPEDPVAVYEVYRNNAKVAEVPGTMLSHTDTGLVNKKAYQYQLLPYNANKAAGPRSAVVTAVPGPAPGAPAAPSATAGDSKVTLSWPTGGTGRWVLLRDGSALGGVLTGTGFVDTSAVNDITYRYALVVVGADQQWSTPSAAVAATPRAIPPNPPTGLRAVAGNTEVTLTWDMPLPAAARYRVYRDGTRVAEVPSSPARDGALDNDTTYEYWVTALDARGVESAPSARVPARPTPPAEDAPTVTAIGQHEAAQLTFTAPKGRTAAQWRVLRDGVEITRTTQSANTDRQLTDGRAYRYQVQSVYDDGSLSPLSVVAVAAPRAPWQSVSVGSAFACGVHQSGTARCWGANESRQLGDLSTVNSTAAPVIVTGPTGVTQVAAGTRQACAVTDRGALWCWGAVLGGKPDQTTRPVPVAGLTGVTAVDTDGGTACAVAGGAVWCLGDGSRGQLGGAASSAGPVKISLPETATAVTVGGGHACALLTGATIACWGTYGTSAPRTPAKVPGLTGISAVSAGTDHTCVLTGIAVSCFGANDVGQLGRTVAPTGDPAPVNVPAAVAVSAGNRYTCVTLLSGQARCFGAGRAGQLGDGAGLDWAVPMTVLNLDTATSVAAAGGTGATSCALTRDGSLWCFGANGSGQLGTGADSRSSRPSEPIAGLGGTTRIALGTDAGCVIRDTAVWCWGDNRFGAAGGVPGVPVAHPAKIPLPDGVKPRTVAVGTGTSCVLSEAAEVYCWGANASGQAGQPAAATVTPALVPIKGAGEIAVGDQVTCVRRANGSLWCFGRADLLGAGLTDRAPHPEPVQVVDGTGQPLVAISQVAVGPGHVCAAERYLESAPTSGGLWCFGANSDGQLGMAGPASPVARKVPDLYGVIALGVGRAHTCAVALLPTRALWCFGANESGQLGLGDLKGRTTPTVVEDVKASRLAVAGDLTCVKSPNPQGWCFGVGAGGQTGNGLLRAGEPLAQVLYDQTGIMLVAHLATNGTTSCAARIDGAVSCWGARTLTSFGEGPVLGYPNEHVVD</sequence>
<dbReference type="CDD" id="cd00063">
    <property type="entry name" value="FN3"/>
    <property type="match status" value="2"/>
</dbReference>
<proteinExistence type="predicted"/>